<dbReference type="EMBL" id="BPLQ01001866">
    <property type="protein sequence ID" value="GIX86206.1"/>
    <property type="molecule type" value="Genomic_DNA"/>
</dbReference>
<comment type="caution">
    <text evidence="2">The sequence shown here is derived from an EMBL/GenBank/DDBJ whole genome shotgun (WGS) entry which is preliminary data.</text>
</comment>
<reference evidence="2 3" key="1">
    <citation type="submission" date="2021-06" db="EMBL/GenBank/DDBJ databases">
        <title>Caerostris darwini draft genome.</title>
        <authorList>
            <person name="Kono N."/>
            <person name="Arakawa K."/>
        </authorList>
    </citation>
    <scope>NUCLEOTIDE SEQUENCE [LARGE SCALE GENOMIC DNA]</scope>
</reference>
<evidence type="ECO:0000313" key="3">
    <source>
        <dbReference type="Proteomes" id="UP001054837"/>
    </source>
</evidence>
<dbReference type="Proteomes" id="UP001054837">
    <property type="component" value="Unassembled WGS sequence"/>
</dbReference>
<keyword evidence="3" id="KW-1185">Reference proteome</keyword>
<evidence type="ECO:0000256" key="1">
    <source>
        <dbReference type="SAM" id="MobiDB-lite"/>
    </source>
</evidence>
<dbReference type="AlphaFoldDB" id="A0AAV4NN54"/>
<protein>
    <submittedName>
        <fullName evidence="2">Uncharacterized protein</fullName>
    </submittedName>
</protein>
<feature type="region of interest" description="Disordered" evidence="1">
    <location>
        <begin position="73"/>
        <end position="93"/>
    </location>
</feature>
<organism evidence="2 3">
    <name type="scientific">Caerostris darwini</name>
    <dbReference type="NCBI Taxonomy" id="1538125"/>
    <lineage>
        <taxon>Eukaryota</taxon>
        <taxon>Metazoa</taxon>
        <taxon>Ecdysozoa</taxon>
        <taxon>Arthropoda</taxon>
        <taxon>Chelicerata</taxon>
        <taxon>Arachnida</taxon>
        <taxon>Araneae</taxon>
        <taxon>Araneomorphae</taxon>
        <taxon>Entelegynae</taxon>
        <taxon>Araneoidea</taxon>
        <taxon>Araneidae</taxon>
        <taxon>Caerostris</taxon>
    </lineage>
</organism>
<name>A0AAV4NN54_9ARAC</name>
<evidence type="ECO:0000313" key="2">
    <source>
        <dbReference type="EMBL" id="GIX86206.1"/>
    </source>
</evidence>
<proteinExistence type="predicted"/>
<gene>
    <name evidence="2" type="ORF">CDAR_238071</name>
</gene>
<sequence>MTQTGLGHCKKQIPITPSIAKPTCSFAIRTDSIITSIICPPLKLLKPFTSPKPPTNDSASSVGLISSPFISDSVPQQTPATAKAKLVPQVYSP</sequence>
<accession>A0AAV4NN54</accession>